<evidence type="ECO:0000313" key="9">
    <source>
        <dbReference type="Proteomes" id="UP000184188"/>
    </source>
</evidence>
<dbReference type="PROSITE" id="PS50048">
    <property type="entry name" value="ZN2_CY6_FUNGAL_2"/>
    <property type="match status" value="1"/>
</dbReference>
<evidence type="ECO:0000256" key="2">
    <source>
        <dbReference type="ARBA" id="ARBA00023015"/>
    </source>
</evidence>
<protein>
    <recommendedName>
        <fullName evidence="7">Zn(2)-C6 fungal-type domain-containing protein</fullName>
    </recommendedName>
</protein>
<dbReference type="RefSeq" id="XP_022584886.1">
    <property type="nucleotide sequence ID" value="XM_022730396.1"/>
</dbReference>
<feature type="region of interest" description="Disordered" evidence="6">
    <location>
        <begin position="50"/>
        <end position="80"/>
    </location>
</feature>
<feature type="domain" description="Zn(2)-C6 fungal-type" evidence="7">
    <location>
        <begin position="14"/>
        <end position="43"/>
    </location>
</feature>
<dbReference type="GO" id="GO:0006351">
    <property type="term" value="P:DNA-templated transcription"/>
    <property type="evidence" value="ECO:0007669"/>
    <property type="project" value="InterPro"/>
</dbReference>
<dbReference type="PANTHER" id="PTHR46910:SF17">
    <property type="entry name" value="SCFA-RELATED"/>
    <property type="match status" value="1"/>
</dbReference>
<dbReference type="GeneID" id="34616860"/>
<feature type="compositionally biased region" description="Low complexity" evidence="6">
    <location>
        <begin position="54"/>
        <end position="77"/>
    </location>
</feature>
<accession>A0A1L9STB0</accession>
<dbReference type="InterPro" id="IPR001138">
    <property type="entry name" value="Zn2Cys6_DnaBD"/>
</dbReference>
<evidence type="ECO:0000256" key="4">
    <source>
        <dbReference type="ARBA" id="ARBA00023163"/>
    </source>
</evidence>
<dbReference type="SUPFAM" id="SSF57701">
    <property type="entry name" value="Zn2/Cys6 DNA-binding domain"/>
    <property type="match status" value="1"/>
</dbReference>
<dbReference type="Gene3D" id="4.10.240.10">
    <property type="entry name" value="Zn(2)-C6 fungal-type DNA-binding domain"/>
    <property type="match status" value="1"/>
</dbReference>
<dbReference type="AlphaFoldDB" id="A0A1L9STB0"/>
<evidence type="ECO:0000256" key="6">
    <source>
        <dbReference type="SAM" id="MobiDB-lite"/>
    </source>
</evidence>
<evidence type="ECO:0000259" key="7">
    <source>
        <dbReference type="PROSITE" id="PS50048"/>
    </source>
</evidence>
<proteinExistence type="predicted"/>
<dbReference type="Pfam" id="PF00172">
    <property type="entry name" value="Zn_clus"/>
    <property type="match status" value="1"/>
</dbReference>
<evidence type="ECO:0000256" key="3">
    <source>
        <dbReference type="ARBA" id="ARBA00023125"/>
    </source>
</evidence>
<keyword evidence="4" id="KW-0804">Transcription</keyword>
<dbReference type="SMART" id="SM00906">
    <property type="entry name" value="Fungal_trans"/>
    <property type="match status" value="1"/>
</dbReference>
<dbReference type="SMART" id="SM00066">
    <property type="entry name" value="GAL4"/>
    <property type="match status" value="1"/>
</dbReference>
<dbReference type="PANTHER" id="PTHR46910">
    <property type="entry name" value="TRANSCRIPTION FACTOR PDR1"/>
    <property type="match status" value="1"/>
</dbReference>
<dbReference type="STRING" id="1073090.A0A1L9STB0"/>
<keyword evidence="1" id="KW-0479">Metal-binding</keyword>
<sequence>MNPPAKRGPRVAAACQRCRRQKLKCDRDRPCALCIRASVPCITQDRQKRRQLRQSKAQSQSQSQLQEQEQGSQPQDESLPEIAVHRRTDETWFISEARTSSAGMTQEIIDQFSPKTVLASSISALPGGAKANAEKNHGNPSPPTSDISVREAIGFDLPPKPIADALLETYLRAVHWFMLVFHEPTFRGEYEAVVTSQRCLSGPRSRHQLLLILLVLSLGAHYYTAGERRNSVEDHESNGGEGEFDMQAFRTRSLAKIEGNLLDLLDGADVEAVQACVLLGSFYLYHGRPNLAYVVLGAGIRCSEIMGLARESGWRRSLSEHAREDRRRTFWALYVFDRFASIVYGRPCCLRDEEIEVCLPENRGDTTLVHPAFRTVLADSSPVTTFTYVKCKIQLYRIASPIVADIYFHKNADRASLAAKVGRIDQQLRRWFAHLPPELKLKDLHEKASSSSSNFQDSSRLFMLQALALQLAYDNVQILLHRPLLLQTDADDEFSSRSQCWNSAIQSSNLGVYGPCLEEARDTHAAAFMGINLFTASMVLCVFAMSNPISSQAQLAKQAVKRIMSLSRFLAHRALLSDQTNHVLRDLVQLIFEKEMKAMLETEDIQLRQSHQSHQNQIPESIPDVISPTLPEDGLLGFPDFGSLDFHDGIATLQQAMFPDPEWIDVGTPRGIPLSSIGQTWVWNPFSAPIDDA</sequence>
<dbReference type="EMBL" id="KV878337">
    <property type="protein sequence ID" value="OJJ50376.1"/>
    <property type="molecule type" value="Genomic_DNA"/>
</dbReference>
<keyword evidence="3" id="KW-0238">DNA-binding</keyword>
<keyword evidence="2" id="KW-0805">Transcription regulation</keyword>
<evidence type="ECO:0000313" key="8">
    <source>
        <dbReference type="EMBL" id="OJJ50376.1"/>
    </source>
</evidence>
<keyword evidence="9" id="KW-1185">Reference proteome</keyword>
<gene>
    <name evidence="8" type="ORF">ASPZODRAFT_90464</name>
</gene>
<name>A0A1L9STB0_9EURO</name>
<dbReference type="Proteomes" id="UP000184188">
    <property type="component" value="Unassembled WGS sequence"/>
</dbReference>
<organism evidence="8 9">
    <name type="scientific">Penicilliopsis zonata CBS 506.65</name>
    <dbReference type="NCBI Taxonomy" id="1073090"/>
    <lineage>
        <taxon>Eukaryota</taxon>
        <taxon>Fungi</taxon>
        <taxon>Dikarya</taxon>
        <taxon>Ascomycota</taxon>
        <taxon>Pezizomycotina</taxon>
        <taxon>Eurotiomycetes</taxon>
        <taxon>Eurotiomycetidae</taxon>
        <taxon>Eurotiales</taxon>
        <taxon>Aspergillaceae</taxon>
        <taxon>Penicilliopsis</taxon>
    </lineage>
</organism>
<reference evidence="9" key="1">
    <citation type="journal article" date="2017" name="Genome Biol.">
        <title>Comparative genomics reveals high biological diversity and specific adaptations in the industrially and medically important fungal genus Aspergillus.</title>
        <authorList>
            <person name="de Vries R.P."/>
            <person name="Riley R."/>
            <person name="Wiebenga A."/>
            <person name="Aguilar-Osorio G."/>
            <person name="Amillis S."/>
            <person name="Uchima C.A."/>
            <person name="Anderluh G."/>
            <person name="Asadollahi M."/>
            <person name="Askin M."/>
            <person name="Barry K."/>
            <person name="Battaglia E."/>
            <person name="Bayram O."/>
            <person name="Benocci T."/>
            <person name="Braus-Stromeyer S.A."/>
            <person name="Caldana C."/>
            <person name="Canovas D."/>
            <person name="Cerqueira G.C."/>
            <person name="Chen F."/>
            <person name="Chen W."/>
            <person name="Choi C."/>
            <person name="Clum A."/>
            <person name="Dos Santos R.A."/>
            <person name="Damasio A.R."/>
            <person name="Diallinas G."/>
            <person name="Emri T."/>
            <person name="Fekete E."/>
            <person name="Flipphi M."/>
            <person name="Freyberg S."/>
            <person name="Gallo A."/>
            <person name="Gournas C."/>
            <person name="Habgood R."/>
            <person name="Hainaut M."/>
            <person name="Harispe M.L."/>
            <person name="Henrissat B."/>
            <person name="Hilden K.S."/>
            <person name="Hope R."/>
            <person name="Hossain A."/>
            <person name="Karabika E."/>
            <person name="Karaffa L."/>
            <person name="Karanyi Z."/>
            <person name="Krasevec N."/>
            <person name="Kuo A."/>
            <person name="Kusch H."/>
            <person name="LaButti K."/>
            <person name="Lagendijk E.L."/>
            <person name="Lapidus A."/>
            <person name="Levasseur A."/>
            <person name="Lindquist E."/>
            <person name="Lipzen A."/>
            <person name="Logrieco A.F."/>
            <person name="MacCabe A."/>
            <person name="Maekelae M.R."/>
            <person name="Malavazi I."/>
            <person name="Melin P."/>
            <person name="Meyer V."/>
            <person name="Mielnichuk N."/>
            <person name="Miskei M."/>
            <person name="Molnar A.P."/>
            <person name="Mule G."/>
            <person name="Ngan C.Y."/>
            <person name="Orejas M."/>
            <person name="Orosz E."/>
            <person name="Ouedraogo J.P."/>
            <person name="Overkamp K.M."/>
            <person name="Park H.-S."/>
            <person name="Perrone G."/>
            <person name="Piumi F."/>
            <person name="Punt P.J."/>
            <person name="Ram A.F."/>
            <person name="Ramon A."/>
            <person name="Rauscher S."/>
            <person name="Record E."/>
            <person name="Riano-Pachon D.M."/>
            <person name="Robert V."/>
            <person name="Roehrig J."/>
            <person name="Ruller R."/>
            <person name="Salamov A."/>
            <person name="Salih N.S."/>
            <person name="Samson R.A."/>
            <person name="Sandor E."/>
            <person name="Sanguinetti M."/>
            <person name="Schuetze T."/>
            <person name="Sepcic K."/>
            <person name="Shelest E."/>
            <person name="Sherlock G."/>
            <person name="Sophianopoulou V."/>
            <person name="Squina F.M."/>
            <person name="Sun H."/>
            <person name="Susca A."/>
            <person name="Todd R.B."/>
            <person name="Tsang A."/>
            <person name="Unkles S.E."/>
            <person name="van de Wiele N."/>
            <person name="van Rossen-Uffink D."/>
            <person name="Oliveira J.V."/>
            <person name="Vesth T.C."/>
            <person name="Visser J."/>
            <person name="Yu J.-H."/>
            <person name="Zhou M."/>
            <person name="Andersen M.R."/>
            <person name="Archer D.B."/>
            <person name="Baker S.E."/>
            <person name="Benoit I."/>
            <person name="Brakhage A.A."/>
            <person name="Braus G.H."/>
            <person name="Fischer R."/>
            <person name="Frisvad J.C."/>
            <person name="Goldman G.H."/>
            <person name="Houbraken J."/>
            <person name="Oakley B."/>
            <person name="Pocsi I."/>
            <person name="Scazzocchio C."/>
            <person name="Seiboth B."/>
            <person name="vanKuyk P.A."/>
            <person name="Wortman J."/>
            <person name="Dyer P.S."/>
            <person name="Grigoriev I.V."/>
        </authorList>
    </citation>
    <scope>NUCLEOTIDE SEQUENCE [LARGE SCALE GENOMIC DNA]</scope>
    <source>
        <strain evidence="9">CBS 506.65</strain>
    </source>
</reference>
<dbReference type="InterPro" id="IPR007219">
    <property type="entry name" value="XnlR_reg_dom"/>
</dbReference>
<dbReference type="VEuPathDB" id="FungiDB:ASPZODRAFT_90464"/>
<dbReference type="CDD" id="cd12148">
    <property type="entry name" value="fungal_TF_MHR"/>
    <property type="match status" value="1"/>
</dbReference>
<dbReference type="Pfam" id="PF04082">
    <property type="entry name" value="Fungal_trans"/>
    <property type="match status" value="1"/>
</dbReference>
<evidence type="ECO:0000256" key="1">
    <source>
        <dbReference type="ARBA" id="ARBA00022723"/>
    </source>
</evidence>
<dbReference type="InterPro" id="IPR050987">
    <property type="entry name" value="AtrR-like"/>
</dbReference>
<dbReference type="GO" id="GO:0000981">
    <property type="term" value="F:DNA-binding transcription factor activity, RNA polymerase II-specific"/>
    <property type="evidence" value="ECO:0007669"/>
    <property type="project" value="InterPro"/>
</dbReference>
<dbReference type="InterPro" id="IPR036864">
    <property type="entry name" value="Zn2-C6_fun-type_DNA-bd_sf"/>
</dbReference>
<dbReference type="CDD" id="cd00067">
    <property type="entry name" value="GAL4"/>
    <property type="match status" value="1"/>
</dbReference>
<dbReference type="OrthoDB" id="6486656at2759"/>
<evidence type="ECO:0000256" key="5">
    <source>
        <dbReference type="ARBA" id="ARBA00023242"/>
    </source>
</evidence>
<dbReference type="GO" id="GO:0008270">
    <property type="term" value="F:zinc ion binding"/>
    <property type="evidence" value="ECO:0007669"/>
    <property type="project" value="InterPro"/>
</dbReference>
<dbReference type="GO" id="GO:0003677">
    <property type="term" value="F:DNA binding"/>
    <property type="evidence" value="ECO:0007669"/>
    <property type="project" value="UniProtKB-KW"/>
</dbReference>
<keyword evidence="5" id="KW-0539">Nucleus</keyword>
<dbReference type="PROSITE" id="PS00463">
    <property type="entry name" value="ZN2_CY6_FUNGAL_1"/>
    <property type="match status" value="1"/>
</dbReference>